<dbReference type="EMBL" id="DS231825">
    <property type="protein sequence ID" value="EDS28188.1"/>
    <property type="molecule type" value="Genomic_DNA"/>
</dbReference>
<accession>B0W260</accession>
<dbReference type="VEuPathDB" id="VectorBase:CPIJ001154"/>
<evidence type="ECO:0000313" key="3">
    <source>
        <dbReference type="Proteomes" id="UP000002320"/>
    </source>
</evidence>
<dbReference type="InParanoid" id="B0W260"/>
<dbReference type="EnsemblMetazoa" id="CPIJ001154-RA">
    <property type="protein sequence ID" value="CPIJ001154-PA"/>
    <property type="gene ID" value="CPIJ001154"/>
</dbReference>
<gene>
    <name evidence="2" type="primary">6032178</name>
    <name evidence="1" type="ORF">CpipJ_CPIJ001154</name>
</gene>
<dbReference type="AlphaFoldDB" id="B0W260"/>
<dbReference type="VEuPathDB" id="VectorBase:CQUJHB015232"/>
<evidence type="ECO:0000313" key="2">
    <source>
        <dbReference type="EnsemblMetazoa" id="CPIJ001154-PA"/>
    </source>
</evidence>
<sequence length="121" mass="12540">MFIGDGAKLVWDASALAKEKSPLHTCVVVGSAGVCNAAGFLTATARASNTRAWFSELVSSSSMPGSSWACGNGCGRIVRVVEVRPAGTASSTVLPSSPAFASLVEVLTFLVPLFPIFFRKS</sequence>
<reference evidence="2" key="2">
    <citation type="submission" date="2021-02" db="UniProtKB">
        <authorList>
            <consortium name="EnsemblMetazoa"/>
        </authorList>
    </citation>
    <scope>IDENTIFICATION</scope>
    <source>
        <strain evidence="2">JHB</strain>
    </source>
</reference>
<reference evidence="1" key="1">
    <citation type="submission" date="2007-03" db="EMBL/GenBank/DDBJ databases">
        <title>Annotation of Culex pipiens quinquefasciatus.</title>
        <authorList>
            <consortium name="The Broad Institute Genome Sequencing Platform"/>
            <person name="Atkinson P.W."/>
            <person name="Hemingway J."/>
            <person name="Christensen B.M."/>
            <person name="Higgs S."/>
            <person name="Kodira C."/>
            <person name="Hannick L."/>
            <person name="Megy K."/>
            <person name="O'Leary S."/>
            <person name="Pearson M."/>
            <person name="Haas B.J."/>
            <person name="Mauceli E."/>
            <person name="Wortman J.R."/>
            <person name="Lee N.H."/>
            <person name="Guigo R."/>
            <person name="Stanke M."/>
            <person name="Alvarado L."/>
            <person name="Amedeo P."/>
            <person name="Antoine C.H."/>
            <person name="Arensburger P."/>
            <person name="Bidwell S.L."/>
            <person name="Crawford M."/>
            <person name="Camaro F."/>
            <person name="Devon K."/>
            <person name="Engels R."/>
            <person name="Hammond M."/>
            <person name="Howarth C."/>
            <person name="Koehrsen M."/>
            <person name="Lawson D."/>
            <person name="Montgomery P."/>
            <person name="Nene V."/>
            <person name="Nusbaum C."/>
            <person name="Puiu D."/>
            <person name="Romero-Severson J."/>
            <person name="Severson D.W."/>
            <person name="Shumway M."/>
            <person name="Sisk P."/>
            <person name="Stolte C."/>
            <person name="Zeng Q."/>
            <person name="Eisenstadt E."/>
            <person name="Fraser-Liggett C."/>
            <person name="Strausberg R."/>
            <person name="Galagan J."/>
            <person name="Birren B."/>
            <person name="Collins F.H."/>
        </authorList>
    </citation>
    <scope>NUCLEOTIDE SEQUENCE [LARGE SCALE GENOMIC DNA]</scope>
    <source>
        <strain evidence="1">JHB</strain>
    </source>
</reference>
<proteinExistence type="predicted"/>
<dbReference type="Proteomes" id="UP000002320">
    <property type="component" value="Unassembled WGS sequence"/>
</dbReference>
<dbReference type="STRING" id="7176.B0W260"/>
<protein>
    <submittedName>
        <fullName evidence="1 2">Uncharacterized protein</fullName>
    </submittedName>
</protein>
<evidence type="ECO:0000313" key="1">
    <source>
        <dbReference type="EMBL" id="EDS28188.1"/>
    </source>
</evidence>
<organism>
    <name type="scientific">Culex quinquefasciatus</name>
    <name type="common">Southern house mosquito</name>
    <name type="synonym">Culex pungens</name>
    <dbReference type="NCBI Taxonomy" id="7176"/>
    <lineage>
        <taxon>Eukaryota</taxon>
        <taxon>Metazoa</taxon>
        <taxon>Ecdysozoa</taxon>
        <taxon>Arthropoda</taxon>
        <taxon>Hexapoda</taxon>
        <taxon>Insecta</taxon>
        <taxon>Pterygota</taxon>
        <taxon>Neoptera</taxon>
        <taxon>Endopterygota</taxon>
        <taxon>Diptera</taxon>
        <taxon>Nematocera</taxon>
        <taxon>Culicoidea</taxon>
        <taxon>Culicidae</taxon>
        <taxon>Culicinae</taxon>
        <taxon>Culicini</taxon>
        <taxon>Culex</taxon>
        <taxon>Culex</taxon>
    </lineage>
</organism>
<dbReference type="HOGENOM" id="CLU_2040334_0_0_1"/>
<keyword evidence="3" id="KW-1185">Reference proteome</keyword>
<name>B0W260_CULQU</name>
<dbReference type="KEGG" id="cqu:CpipJ_CPIJ001154"/>